<reference evidence="1 2" key="1">
    <citation type="journal article" date="2016" name="Nat. Commun.">
        <title>Thousands of microbial genomes shed light on interconnected biogeochemical processes in an aquifer system.</title>
        <authorList>
            <person name="Anantharaman K."/>
            <person name="Brown C.T."/>
            <person name="Hug L.A."/>
            <person name="Sharon I."/>
            <person name="Castelle C.J."/>
            <person name="Probst A.J."/>
            <person name="Thomas B.C."/>
            <person name="Singh A."/>
            <person name="Wilkins M.J."/>
            <person name="Karaoz U."/>
            <person name="Brodie E.L."/>
            <person name="Williams K.H."/>
            <person name="Hubbard S.S."/>
            <person name="Banfield J.F."/>
        </authorList>
    </citation>
    <scope>NUCLEOTIDE SEQUENCE [LARGE SCALE GENOMIC DNA]</scope>
</reference>
<proteinExistence type="predicted"/>
<comment type="caution">
    <text evidence="1">The sequence shown here is derived from an EMBL/GenBank/DDBJ whole genome shotgun (WGS) entry which is preliminary data.</text>
</comment>
<organism evidence="1 2">
    <name type="scientific">Candidatus Curtissbacteria bacterium RIFCSPLOWO2_01_FULL_42_50</name>
    <dbReference type="NCBI Taxonomy" id="1797730"/>
    <lineage>
        <taxon>Bacteria</taxon>
        <taxon>Candidatus Curtissiibacteriota</taxon>
    </lineage>
</organism>
<protein>
    <submittedName>
        <fullName evidence="1">Uncharacterized protein</fullName>
    </submittedName>
</protein>
<dbReference type="AlphaFoldDB" id="A0A1F5H4F7"/>
<accession>A0A1F5H4F7</accession>
<name>A0A1F5H4F7_9BACT</name>
<evidence type="ECO:0000313" key="2">
    <source>
        <dbReference type="Proteomes" id="UP000177039"/>
    </source>
</evidence>
<dbReference type="EMBL" id="MFBT01000025">
    <property type="protein sequence ID" value="OGD99046.1"/>
    <property type="molecule type" value="Genomic_DNA"/>
</dbReference>
<gene>
    <name evidence="1" type="ORF">A3B54_04660</name>
</gene>
<dbReference type="Proteomes" id="UP000177039">
    <property type="component" value="Unassembled WGS sequence"/>
</dbReference>
<sequence>MNLENLFGRIWRKRVDWNGQFADLNLDSLPDNRDPQSKKVVRGTKEQINAYFSLRSFLGAYEKTLHSWTKKLATSEKLPEQFKRQKATIKLIGRKNTKISFLEGAKNEDGVELICRHVKNEWLCRSFTMGDAQISLDNKGRIVKIAAKNGFSSANASKRIEEFEKRLGQVDQLKEFSLETASLQQVRLHLTSGDFTMENYRNFEFQKDGTMGGFFPAFIAQQALEALFPTSLLESARSKH</sequence>
<evidence type="ECO:0000313" key="1">
    <source>
        <dbReference type="EMBL" id="OGD99046.1"/>
    </source>
</evidence>